<dbReference type="SUPFAM" id="SSF48366">
    <property type="entry name" value="Ras GEF"/>
    <property type="match status" value="1"/>
</dbReference>
<dbReference type="GO" id="GO:0005085">
    <property type="term" value="F:guanyl-nucleotide exchange factor activity"/>
    <property type="evidence" value="ECO:0007669"/>
    <property type="project" value="InterPro"/>
</dbReference>
<organism evidence="1 2">
    <name type="scientific">Hymenoscyphus albidus</name>
    <dbReference type="NCBI Taxonomy" id="595503"/>
    <lineage>
        <taxon>Eukaryota</taxon>
        <taxon>Fungi</taxon>
        <taxon>Dikarya</taxon>
        <taxon>Ascomycota</taxon>
        <taxon>Pezizomycotina</taxon>
        <taxon>Leotiomycetes</taxon>
        <taxon>Helotiales</taxon>
        <taxon>Helotiaceae</taxon>
        <taxon>Hymenoscyphus</taxon>
    </lineage>
</organism>
<sequence length="802" mass="91919">MTASALISSSGREFNRPTLVLAMPLSLCCVYLWIRLNVRQDVKLLVKVFGSCSIYKKTLVERGKPACALSLLTAVTLRFLPRSCSPPFSQKKQGNELHLTFPPATSCQILLHGIHGRKGFENCSEPPITGIQFDTSASSLFEIEIHLKLQIDTTKSSGGPQIACGERGKYVEVKKHLRSRHPLAYWILTSSLQLSSTQPQDSLSYLFRSISDIFTSTNPACIVNRFAVLNVRFTLMKEKEGVWRRDFSFLGGITCNKPMELAESITDTESELFRNFSVNHFLQHRKKTRFKYGKQWSALSDDVLACLTADRSLVGRITKVHLRLLRNQSSLIAVLDGIRRAEVPAIELSEISKLFRLIDLHNNYAFYRQQSSKESNPVLPFLLPYFQASTIDPVGGLIEFFQFVPCFEWRQQRGRLVEEESDLSQIVREGFGIEEVWITLYNAFAIASAMLIRLCHRCIYRYRTQHPDIEQCLQVPKPSNSLQSTSSRTRLLCSSLPEIRDGQRGKGKAAELQEKIGAWWDKPPNIPIRVFREPRLRRNQAYCCNCDRKRKYDCKDVCLCQHIRKGCNACLYRPNSATEPLNPGKVVVLNQSQISQSNTKRIRASLALQSLLIHTSVSFSEIYNVIGQLSSEECWLLSCTREEFSQQEFLYRFAENIKSKVKFLAGDTWEVQKDFSVEPIPTLIVEEQGRYEDATKAIKQLVVPLLSHDQIMPPFVISWTESLLPEHRLLLCIMLQTFPKPGELYDVCFKRREPDFHQWENLQRQYLAYMGKAATLPKIRLTLETILGLVYWSRMLKDQGRD</sequence>
<dbReference type="AlphaFoldDB" id="A0A9N9LVD6"/>
<reference evidence="1" key="1">
    <citation type="submission" date="2021-07" db="EMBL/GenBank/DDBJ databases">
        <authorList>
            <person name="Durling M."/>
        </authorList>
    </citation>
    <scope>NUCLEOTIDE SEQUENCE</scope>
</reference>
<name>A0A9N9LVD6_9HELO</name>
<comment type="caution">
    <text evidence="1">The sequence shown here is derived from an EMBL/GenBank/DDBJ whole genome shotgun (WGS) entry which is preliminary data.</text>
</comment>
<dbReference type="InterPro" id="IPR023578">
    <property type="entry name" value="Ras_GEF_dom_sf"/>
</dbReference>
<dbReference type="Proteomes" id="UP000701801">
    <property type="component" value="Unassembled WGS sequence"/>
</dbReference>
<dbReference type="GO" id="GO:0007264">
    <property type="term" value="P:small GTPase-mediated signal transduction"/>
    <property type="evidence" value="ECO:0007669"/>
    <property type="project" value="InterPro"/>
</dbReference>
<dbReference type="InterPro" id="IPR036964">
    <property type="entry name" value="RASGEF_cat_dom_sf"/>
</dbReference>
<dbReference type="Gene3D" id="1.10.840.10">
    <property type="entry name" value="Ras guanine-nucleotide exchange factors catalytic domain"/>
    <property type="match status" value="1"/>
</dbReference>
<evidence type="ECO:0000313" key="2">
    <source>
        <dbReference type="Proteomes" id="UP000701801"/>
    </source>
</evidence>
<accession>A0A9N9LVD6</accession>
<proteinExistence type="predicted"/>
<keyword evidence="2" id="KW-1185">Reference proteome</keyword>
<protein>
    <submittedName>
        <fullName evidence="1">Uncharacterized protein</fullName>
    </submittedName>
</protein>
<dbReference type="OrthoDB" id="3556767at2759"/>
<gene>
    <name evidence="1" type="ORF">HYALB_00013933</name>
</gene>
<dbReference type="EMBL" id="CAJVRM010000489">
    <property type="protein sequence ID" value="CAG8981548.1"/>
    <property type="molecule type" value="Genomic_DNA"/>
</dbReference>
<evidence type="ECO:0000313" key="1">
    <source>
        <dbReference type="EMBL" id="CAG8981548.1"/>
    </source>
</evidence>